<dbReference type="Pfam" id="PF01850">
    <property type="entry name" value="PIN"/>
    <property type="match status" value="1"/>
</dbReference>
<evidence type="ECO:0000313" key="6">
    <source>
        <dbReference type="EMBL" id="GAA1668894.1"/>
    </source>
</evidence>
<dbReference type="CDD" id="cd09872">
    <property type="entry name" value="PIN_Sll0205-like"/>
    <property type="match status" value="1"/>
</dbReference>
<dbReference type="EMBL" id="BAAANF010000002">
    <property type="protein sequence ID" value="GAA1668894.1"/>
    <property type="molecule type" value="Genomic_DNA"/>
</dbReference>
<proteinExistence type="predicted"/>
<name>A0ABN2GC88_9ACTN</name>
<evidence type="ECO:0000256" key="4">
    <source>
        <dbReference type="ARBA" id="ARBA00022842"/>
    </source>
</evidence>
<dbReference type="InterPro" id="IPR041705">
    <property type="entry name" value="PIN_Sll0205"/>
</dbReference>
<evidence type="ECO:0000256" key="2">
    <source>
        <dbReference type="ARBA" id="ARBA00022723"/>
    </source>
</evidence>
<dbReference type="PANTHER" id="PTHR36173">
    <property type="entry name" value="RIBONUCLEASE VAPC16-RELATED"/>
    <property type="match status" value="1"/>
</dbReference>
<dbReference type="InterPro" id="IPR052919">
    <property type="entry name" value="TA_system_RNase"/>
</dbReference>
<comment type="caution">
    <text evidence="6">The sequence shown here is derived from an EMBL/GenBank/DDBJ whole genome shotgun (WGS) entry which is preliminary data.</text>
</comment>
<protein>
    <submittedName>
        <fullName evidence="6">Type II toxin-antitoxin system VapC family toxin</fullName>
    </submittedName>
</protein>
<keyword evidence="3" id="KW-0378">Hydrolase</keyword>
<keyword evidence="4" id="KW-0460">Magnesium</keyword>
<dbReference type="Gene3D" id="3.40.50.1010">
    <property type="entry name" value="5'-nuclease"/>
    <property type="match status" value="1"/>
</dbReference>
<dbReference type="InterPro" id="IPR029060">
    <property type="entry name" value="PIN-like_dom_sf"/>
</dbReference>
<accession>A0ABN2GC88</accession>
<organism evidence="6 7">
    <name type="scientific">Kribbella yunnanensis</name>
    <dbReference type="NCBI Taxonomy" id="190194"/>
    <lineage>
        <taxon>Bacteria</taxon>
        <taxon>Bacillati</taxon>
        <taxon>Actinomycetota</taxon>
        <taxon>Actinomycetes</taxon>
        <taxon>Propionibacteriales</taxon>
        <taxon>Kribbellaceae</taxon>
        <taxon>Kribbella</taxon>
    </lineage>
</organism>
<dbReference type="InterPro" id="IPR002716">
    <property type="entry name" value="PIN_dom"/>
</dbReference>
<evidence type="ECO:0000259" key="5">
    <source>
        <dbReference type="Pfam" id="PF01850"/>
    </source>
</evidence>
<reference evidence="6 7" key="1">
    <citation type="journal article" date="2019" name="Int. J. Syst. Evol. Microbiol.">
        <title>The Global Catalogue of Microorganisms (GCM) 10K type strain sequencing project: providing services to taxonomists for standard genome sequencing and annotation.</title>
        <authorList>
            <consortium name="The Broad Institute Genomics Platform"/>
            <consortium name="The Broad Institute Genome Sequencing Center for Infectious Disease"/>
            <person name="Wu L."/>
            <person name="Ma J."/>
        </authorList>
    </citation>
    <scope>NUCLEOTIDE SEQUENCE [LARGE SCALE GENOMIC DNA]</scope>
    <source>
        <strain evidence="6 7">JCM 14307</strain>
    </source>
</reference>
<evidence type="ECO:0000313" key="7">
    <source>
        <dbReference type="Proteomes" id="UP001500280"/>
    </source>
</evidence>
<feature type="domain" description="PIN" evidence="5">
    <location>
        <begin position="11"/>
        <end position="124"/>
    </location>
</feature>
<dbReference type="RefSeq" id="WP_344145440.1">
    <property type="nucleotide sequence ID" value="NZ_BAAANF010000002.1"/>
</dbReference>
<gene>
    <name evidence="6" type="ORF">GCM10009745_09170</name>
</gene>
<keyword evidence="2" id="KW-0479">Metal-binding</keyword>
<dbReference type="SUPFAM" id="SSF88723">
    <property type="entry name" value="PIN domain-like"/>
    <property type="match status" value="1"/>
</dbReference>
<keyword evidence="1" id="KW-0540">Nuclease</keyword>
<sequence>MTDAPGVARLLLDTHVLVWWLQGSPELSEELRERIDTELEVYVSAASVWELSIKMALGTLPAPDDLLVWVQRSGLSELPISLEHGDVASRLPPIHRDPFDRVLIAQTLVERLTLVTRDGLIQQYDVPVLRA</sequence>
<dbReference type="Proteomes" id="UP001500280">
    <property type="component" value="Unassembled WGS sequence"/>
</dbReference>
<evidence type="ECO:0000256" key="1">
    <source>
        <dbReference type="ARBA" id="ARBA00022722"/>
    </source>
</evidence>
<dbReference type="PANTHER" id="PTHR36173:SF2">
    <property type="entry name" value="RIBONUCLEASE VAPC16"/>
    <property type="match status" value="1"/>
</dbReference>
<evidence type="ECO:0000256" key="3">
    <source>
        <dbReference type="ARBA" id="ARBA00022801"/>
    </source>
</evidence>
<keyword evidence="7" id="KW-1185">Reference proteome</keyword>